<sequence length="276" mass="30658">MADCSSPRSRPPRPSPHQHLQSLRTFLLQTAFKSYTPSHWRRNSWWSPKNSGNHRMIARSCSARGNPPPSRRCHPLPCTERVDAGAVVVIVDRMVEHADAHSTDGVPSARLELGSKTLSVRLLRSRRESEVHLAVCTEVINLGKRSTFERPFSKEGCEDSITRCDSTSDSTGCYAYASKNEGVEEKGQADHELSAAEAPAHSGERAVRRTHVERGLSRRVRIDECDILSVLDRDGDQGIFSPGLRIDNPGTGLREEDEGGEEMDRLHLGCQLAEQI</sequence>
<comment type="caution">
    <text evidence="1">The sequence shown here is derived from an EMBL/GenBank/DDBJ whole genome shotgun (WGS) entry which is preliminary data.</text>
</comment>
<accession>A0A2R6RHV9</accession>
<keyword evidence="2" id="KW-1185">Reference proteome</keyword>
<dbReference type="EMBL" id="MLYV02000256">
    <property type="protein sequence ID" value="PSS29603.1"/>
    <property type="molecule type" value="Genomic_DNA"/>
</dbReference>
<evidence type="ECO:0000313" key="2">
    <source>
        <dbReference type="Proteomes" id="UP000186601"/>
    </source>
</evidence>
<protein>
    <submittedName>
        <fullName evidence="1">Uncharacterized protein</fullName>
    </submittedName>
</protein>
<dbReference type="Proteomes" id="UP000186601">
    <property type="component" value="Unassembled WGS sequence"/>
</dbReference>
<dbReference type="AlphaFoldDB" id="A0A2R6RHV9"/>
<name>A0A2R6RHV9_9APHY</name>
<reference evidence="1 2" key="1">
    <citation type="submission" date="2018-02" db="EMBL/GenBank/DDBJ databases">
        <title>Genome sequence of the basidiomycete white-rot fungus Phlebia centrifuga.</title>
        <authorList>
            <person name="Granchi Z."/>
            <person name="Peng M."/>
            <person name="de Vries R.P."/>
            <person name="Hilden K."/>
            <person name="Makela M.R."/>
            <person name="Grigoriev I."/>
            <person name="Riley R."/>
        </authorList>
    </citation>
    <scope>NUCLEOTIDE SEQUENCE [LARGE SCALE GENOMIC DNA]</scope>
    <source>
        <strain evidence="1 2">FBCC195</strain>
    </source>
</reference>
<proteinExistence type="predicted"/>
<gene>
    <name evidence="1" type="ORF">PHLCEN_2v2751</name>
</gene>
<evidence type="ECO:0000313" key="1">
    <source>
        <dbReference type="EMBL" id="PSS29603.1"/>
    </source>
</evidence>
<organism evidence="1 2">
    <name type="scientific">Hermanssonia centrifuga</name>
    <dbReference type="NCBI Taxonomy" id="98765"/>
    <lineage>
        <taxon>Eukaryota</taxon>
        <taxon>Fungi</taxon>
        <taxon>Dikarya</taxon>
        <taxon>Basidiomycota</taxon>
        <taxon>Agaricomycotina</taxon>
        <taxon>Agaricomycetes</taxon>
        <taxon>Polyporales</taxon>
        <taxon>Meruliaceae</taxon>
        <taxon>Hermanssonia</taxon>
    </lineage>
</organism>